<name>A0A402D5J7_9BACT</name>
<dbReference type="AlphaFoldDB" id="A0A402D5J7"/>
<evidence type="ECO:0000313" key="2">
    <source>
        <dbReference type="Proteomes" id="UP000287394"/>
    </source>
</evidence>
<keyword evidence="2" id="KW-1185">Reference proteome</keyword>
<proteinExistence type="predicted"/>
<gene>
    <name evidence="1" type="ORF">CCAX7_18850</name>
</gene>
<evidence type="ECO:0000313" key="1">
    <source>
        <dbReference type="EMBL" id="BDI29834.1"/>
    </source>
</evidence>
<sequence>MTVTIDLSPTEEAQLTQEAERAGLDTAGLVKQLVTQHLAPIAGDQDPTLQLFAQWEKEDAQMTSEEIAQEQKLWSEFERNTNETREQLGMRQL</sequence>
<dbReference type="Proteomes" id="UP000287394">
    <property type="component" value="Chromosome"/>
</dbReference>
<protein>
    <submittedName>
        <fullName evidence="1">Uncharacterized protein</fullName>
    </submittedName>
</protein>
<dbReference type="EMBL" id="AP025739">
    <property type="protein sequence ID" value="BDI29834.1"/>
    <property type="molecule type" value="Genomic_DNA"/>
</dbReference>
<organism evidence="1 2">
    <name type="scientific">Capsulimonas corticalis</name>
    <dbReference type="NCBI Taxonomy" id="2219043"/>
    <lineage>
        <taxon>Bacteria</taxon>
        <taxon>Bacillati</taxon>
        <taxon>Armatimonadota</taxon>
        <taxon>Armatimonadia</taxon>
        <taxon>Capsulimonadales</taxon>
        <taxon>Capsulimonadaceae</taxon>
        <taxon>Capsulimonas</taxon>
    </lineage>
</organism>
<reference evidence="1 2" key="1">
    <citation type="journal article" date="2019" name="Int. J. Syst. Evol. Microbiol.">
        <title>Capsulimonas corticalis gen. nov., sp. nov., an aerobic capsulated bacterium, of a novel bacterial order, Capsulimonadales ord. nov., of the class Armatimonadia of the phylum Armatimonadetes.</title>
        <authorList>
            <person name="Li J."/>
            <person name="Kudo C."/>
            <person name="Tonouchi A."/>
        </authorList>
    </citation>
    <scope>NUCLEOTIDE SEQUENCE [LARGE SCALE GENOMIC DNA]</scope>
    <source>
        <strain evidence="1 2">AX-7</strain>
    </source>
</reference>
<accession>A0A402D5J7</accession>
<dbReference type="KEGG" id="ccot:CCAX7_18850"/>